<protein>
    <recommendedName>
        <fullName evidence="2">Glycolipid transfer protein domain-containing protein</fullName>
    </recommendedName>
</protein>
<feature type="compositionally biased region" description="Low complexity" evidence="1">
    <location>
        <begin position="47"/>
        <end position="59"/>
    </location>
</feature>
<dbReference type="Pfam" id="PF08718">
    <property type="entry name" value="GLTP"/>
    <property type="match status" value="1"/>
</dbReference>
<dbReference type="SUPFAM" id="SSF110004">
    <property type="entry name" value="Glycolipid transfer protein, GLTP"/>
    <property type="match status" value="1"/>
</dbReference>
<feature type="compositionally biased region" description="Polar residues" evidence="1">
    <location>
        <begin position="15"/>
        <end position="33"/>
    </location>
</feature>
<dbReference type="EMBL" id="HBGV01012009">
    <property type="protein sequence ID" value="CAD9499295.1"/>
    <property type="molecule type" value="Transcribed_RNA"/>
</dbReference>
<organism evidence="3">
    <name type="scientific">Helicotheca tamesis</name>
    <dbReference type="NCBI Taxonomy" id="374047"/>
    <lineage>
        <taxon>Eukaryota</taxon>
        <taxon>Sar</taxon>
        <taxon>Stramenopiles</taxon>
        <taxon>Ochrophyta</taxon>
        <taxon>Bacillariophyta</taxon>
        <taxon>Mediophyceae</taxon>
        <taxon>Lithodesmiophycidae</taxon>
        <taxon>Lithodesmiales</taxon>
        <taxon>Lithodesmiaceae</taxon>
        <taxon>Helicotheca</taxon>
    </lineage>
</organism>
<dbReference type="InterPro" id="IPR014830">
    <property type="entry name" value="Glycolipid_transfer_prot_dom"/>
</dbReference>
<dbReference type="AlphaFoldDB" id="A0A7S2MRW6"/>
<feature type="compositionally biased region" description="Basic and acidic residues" evidence="1">
    <location>
        <begin position="136"/>
        <end position="149"/>
    </location>
</feature>
<dbReference type="GO" id="GO:0005829">
    <property type="term" value="C:cytosol"/>
    <property type="evidence" value="ECO:0007669"/>
    <property type="project" value="TreeGrafter"/>
</dbReference>
<dbReference type="PANTHER" id="PTHR10219">
    <property type="entry name" value="GLYCOLIPID TRANSFER PROTEIN-RELATED"/>
    <property type="match status" value="1"/>
</dbReference>
<accession>A0A7S2MRW6</accession>
<feature type="domain" description="Glycolipid transfer protein" evidence="2">
    <location>
        <begin position="460"/>
        <end position="598"/>
    </location>
</feature>
<dbReference type="PANTHER" id="PTHR10219:SF43">
    <property type="entry name" value="GLYCOLIPID TRANSFER PROTEIN DOMAIN-CONTAINING PROTEIN"/>
    <property type="match status" value="1"/>
</dbReference>
<sequence length="921" mass="101103">MRRARSQDFGGGSGVKSSIDSTNAKTFHSNSVGSKEADPKPKPNAFPSSSIPSKSFPMSVASRYSRSQPSMIKRRLSRRSQLNSLLRLDDLSQLTEAEEVDEGPTCKTYAVCLQHNPVALPGSEVGNGPESDGDSSDLRRNNSSENRESPRGGVIMWAMGFGGNPRLAVANLSVLLMVLLTATNLALDVVHAQMHRLNFPYDYDALSTEVIVPPFRYTSPVSDASRRPRPGLGSAAIGSLTSIFCPILPFTGGVDLRRAEGLDEWRDVFFSVIDSLHAPWTPRTAPPSAPSTASLVSGIHRSGAQLSNVEMSVDGNAIHASDARRTMEARRPILSESSSFISRKKIAELTLGDISTAFIYVTQASREEIDNNVFRNSLSAKAKEMTIAIEEATAISMGHGVSSAQTKASQTYQQGEKIGPPVYGDIDALQFCAAMRIFAEWRLLRQVPDGYKGYAVGMSLGHKDIVQNVAKIENAVHAFIDWRLDQKQTLGAELPIISSPTLRELLQYEIDTGINPETKLPRLREKSAAMGLLWVRRQFHYQTSIFSNVLDVPEKYNTARDAVSAAYSEVYDAFHGWAVQKIFNYSFQAAPDADIIFRFMNPAYLKQVTNAAIRGDTEFEDVDASQGLLPGKVGQNNMNNTGDFGEASAKCSFIVTAKDESDIVPTEKNAEFPTNVSGTMSENKEVAVSNGSTSIMLPPEKENKDASVFPTSDLNVSACTKVHKCHQKNETNNGATKTKLTKNDSNPISKLGAHIAGEWDKWGKQLGNERDKWGKHLVGEWDKLGKHLSGEVGRFGDDIDKLCTEFDRFGKQIVGEWDKLTSNVVRLFNKAPPLRHPECSICDVRGGANKADSDKLEPDQVGGKTKVKRSLAGDELEQYVTQQMIMDARRHIVKYLGVAKPLLKDLEGLFDEMNMNDPTKV</sequence>
<dbReference type="Gene3D" id="1.10.3520.10">
    <property type="entry name" value="Glycolipid transfer protein"/>
    <property type="match status" value="1"/>
</dbReference>
<name>A0A7S2MRW6_9STRA</name>
<proteinExistence type="predicted"/>
<dbReference type="InterPro" id="IPR036497">
    <property type="entry name" value="GLTP_sf"/>
</dbReference>
<feature type="region of interest" description="Disordered" evidence="1">
    <location>
        <begin position="1"/>
        <end position="76"/>
    </location>
</feature>
<dbReference type="GO" id="GO:1902388">
    <property type="term" value="F:ceramide 1-phosphate transfer activity"/>
    <property type="evidence" value="ECO:0007669"/>
    <property type="project" value="TreeGrafter"/>
</dbReference>
<dbReference type="GO" id="GO:1902387">
    <property type="term" value="F:ceramide 1-phosphate binding"/>
    <property type="evidence" value="ECO:0007669"/>
    <property type="project" value="TreeGrafter"/>
</dbReference>
<gene>
    <name evidence="3" type="ORF">HTAM1171_LOCUS7356</name>
</gene>
<evidence type="ECO:0000313" key="3">
    <source>
        <dbReference type="EMBL" id="CAD9499295.1"/>
    </source>
</evidence>
<feature type="region of interest" description="Disordered" evidence="1">
    <location>
        <begin position="120"/>
        <end position="149"/>
    </location>
</feature>
<evidence type="ECO:0000256" key="1">
    <source>
        <dbReference type="SAM" id="MobiDB-lite"/>
    </source>
</evidence>
<evidence type="ECO:0000259" key="2">
    <source>
        <dbReference type="Pfam" id="PF08718"/>
    </source>
</evidence>
<reference evidence="3" key="1">
    <citation type="submission" date="2021-01" db="EMBL/GenBank/DDBJ databases">
        <authorList>
            <person name="Corre E."/>
            <person name="Pelletier E."/>
            <person name="Niang G."/>
            <person name="Scheremetjew M."/>
            <person name="Finn R."/>
            <person name="Kale V."/>
            <person name="Holt S."/>
            <person name="Cochrane G."/>
            <person name="Meng A."/>
            <person name="Brown T."/>
            <person name="Cohen L."/>
        </authorList>
    </citation>
    <scope>NUCLEOTIDE SEQUENCE</scope>
    <source>
        <strain evidence="3">CCMP826</strain>
    </source>
</reference>
<dbReference type="GO" id="GO:0016020">
    <property type="term" value="C:membrane"/>
    <property type="evidence" value="ECO:0007669"/>
    <property type="project" value="TreeGrafter"/>
</dbReference>